<evidence type="ECO:0000313" key="13">
    <source>
        <dbReference type="Proteomes" id="UP000325255"/>
    </source>
</evidence>
<keyword evidence="2 9" id="KW-1003">Cell membrane</keyword>
<keyword evidence="4 9" id="KW-0812">Transmembrane</keyword>
<feature type="transmembrane region" description="Helical" evidence="9">
    <location>
        <begin position="133"/>
        <end position="150"/>
    </location>
</feature>
<keyword evidence="8 9" id="KW-0472">Membrane</keyword>
<dbReference type="PROSITE" id="PS00855">
    <property type="entry name" value="SPASE_II"/>
    <property type="match status" value="1"/>
</dbReference>
<reference evidence="12 13" key="1">
    <citation type="submission" date="2019-09" db="EMBL/GenBank/DDBJ databases">
        <title>Genome sequence of Rhodovastum atsumiense, a diverse member of the Acetobacteraceae family of non-sulfur purple photosynthetic bacteria.</title>
        <authorList>
            <person name="Meyer T."/>
            <person name="Kyndt J."/>
        </authorList>
    </citation>
    <scope>NUCLEOTIDE SEQUENCE [LARGE SCALE GENOMIC DNA]</scope>
    <source>
        <strain evidence="12 13">DSM 21279</strain>
    </source>
</reference>
<dbReference type="EC" id="3.4.23.36" evidence="9"/>
<keyword evidence="3 9" id="KW-0645">Protease</keyword>
<evidence type="ECO:0000256" key="2">
    <source>
        <dbReference type="ARBA" id="ARBA00022475"/>
    </source>
</evidence>
<comment type="caution">
    <text evidence="9">Lacks conserved residue(s) required for the propagation of feature annotation.</text>
</comment>
<dbReference type="Proteomes" id="UP000325255">
    <property type="component" value="Unassembled WGS sequence"/>
</dbReference>
<evidence type="ECO:0000256" key="6">
    <source>
        <dbReference type="ARBA" id="ARBA00022801"/>
    </source>
</evidence>
<dbReference type="GO" id="GO:0004190">
    <property type="term" value="F:aspartic-type endopeptidase activity"/>
    <property type="evidence" value="ECO:0007669"/>
    <property type="project" value="UniProtKB-UniRule"/>
</dbReference>
<evidence type="ECO:0000256" key="5">
    <source>
        <dbReference type="ARBA" id="ARBA00022750"/>
    </source>
</evidence>
<organism evidence="12 13">
    <name type="scientific">Rhodovastum atsumiense</name>
    <dbReference type="NCBI Taxonomy" id="504468"/>
    <lineage>
        <taxon>Bacteria</taxon>
        <taxon>Pseudomonadati</taxon>
        <taxon>Pseudomonadota</taxon>
        <taxon>Alphaproteobacteria</taxon>
        <taxon>Acetobacterales</taxon>
        <taxon>Acetobacteraceae</taxon>
        <taxon>Rhodovastum</taxon>
    </lineage>
</organism>
<dbReference type="PANTHER" id="PTHR33695">
    <property type="entry name" value="LIPOPROTEIN SIGNAL PEPTIDASE"/>
    <property type="match status" value="1"/>
</dbReference>
<comment type="similarity">
    <text evidence="1 9 11">Belongs to the peptidase A8 family.</text>
</comment>
<dbReference type="NCBIfam" id="NF011352">
    <property type="entry name" value="PRK14770.1"/>
    <property type="match status" value="1"/>
</dbReference>
<gene>
    <name evidence="9 12" type="primary">lspA</name>
    <name evidence="12" type="ORF">F1189_14320</name>
</gene>
<feature type="active site" evidence="9">
    <location>
        <position position="178"/>
    </location>
</feature>
<keyword evidence="7 9" id="KW-1133">Transmembrane helix</keyword>
<comment type="caution">
    <text evidence="12">The sequence shown here is derived from an EMBL/GenBank/DDBJ whole genome shotgun (WGS) entry which is preliminary data.</text>
</comment>
<sequence length="212" mass="21937">MRPLLAGAAGSRAAAEASGAVPALRRRGGVGAGVPGGRGVSPAALRWLGMAAALVILLADQASKAWILYGLRLPELGSLEVLPVLNLTMVWNRGVTFGLLNGFGSAGPVLLTGVALAVVVALGVWLWRAERPLVAVALGAVAGGAVGNVIDRLRFGAVVDFIHAHAWGWSWYVFNVADAAIVCGVSALVLESLFTRHHPSSGERLARVRDGR</sequence>
<name>A0A5M6IU83_9PROT</name>
<dbReference type="OrthoDB" id="9810259at2"/>
<feature type="transmembrane region" description="Helical" evidence="9">
    <location>
        <begin position="105"/>
        <end position="126"/>
    </location>
</feature>
<dbReference type="GO" id="GO:0005886">
    <property type="term" value="C:plasma membrane"/>
    <property type="evidence" value="ECO:0007669"/>
    <property type="project" value="UniProtKB-SubCell"/>
</dbReference>
<evidence type="ECO:0000256" key="10">
    <source>
        <dbReference type="RuleBase" id="RU000594"/>
    </source>
</evidence>
<comment type="pathway">
    <text evidence="9">Protein modification; lipoprotein biosynthesis (signal peptide cleavage).</text>
</comment>
<dbReference type="AlphaFoldDB" id="A0A5M6IU83"/>
<accession>A0A5M6IU83</accession>
<proteinExistence type="inferred from homology"/>
<protein>
    <recommendedName>
        <fullName evidence="9">Lipoprotein signal peptidase</fullName>
        <ecNumber evidence="9">3.4.23.36</ecNumber>
    </recommendedName>
    <alternativeName>
        <fullName evidence="9">Prolipoprotein signal peptidase</fullName>
    </alternativeName>
    <alternativeName>
        <fullName evidence="9">Signal peptidase II</fullName>
        <shortName evidence="9">SPase II</shortName>
    </alternativeName>
</protein>
<dbReference type="EMBL" id="VWPK01000020">
    <property type="protein sequence ID" value="KAA5611499.1"/>
    <property type="molecule type" value="Genomic_DNA"/>
</dbReference>
<dbReference type="UniPathway" id="UPA00665"/>
<comment type="function">
    <text evidence="9 10">This protein specifically catalyzes the removal of signal peptides from prolipoproteins.</text>
</comment>
<dbReference type="InterPro" id="IPR001872">
    <property type="entry name" value="Peptidase_A8"/>
</dbReference>
<dbReference type="Pfam" id="PF01252">
    <property type="entry name" value="Peptidase_A8"/>
    <property type="match status" value="1"/>
</dbReference>
<feature type="active site" evidence="9">
    <location>
        <position position="160"/>
    </location>
</feature>
<comment type="subcellular location">
    <subcellularLocation>
        <location evidence="9">Cell membrane</location>
        <topology evidence="9">Multi-pass membrane protein</topology>
    </subcellularLocation>
</comment>
<comment type="catalytic activity">
    <reaction evidence="9 10">
        <text>Release of signal peptides from bacterial membrane prolipoproteins. Hydrolyzes -Xaa-Yaa-Zaa-|-(S,diacylglyceryl)Cys-, in which Xaa is hydrophobic (preferably Leu), and Yaa (Ala or Ser) and Zaa (Gly or Ala) have small, neutral side chains.</text>
        <dbReference type="EC" id="3.4.23.36"/>
    </reaction>
</comment>
<dbReference type="NCBIfam" id="TIGR00077">
    <property type="entry name" value="lspA"/>
    <property type="match status" value="1"/>
</dbReference>
<evidence type="ECO:0000256" key="1">
    <source>
        <dbReference type="ARBA" id="ARBA00006139"/>
    </source>
</evidence>
<evidence type="ECO:0000256" key="9">
    <source>
        <dbReference type="HAMAP-Rule" id="MF_00161"/>
    </source>
</evidence>
<evidence type="ECO:0000313" key="12">
    <source>
        <dbReference type="EMBL" id="KAA5611499.1"/>
    </source>
</evidence>
<evidence type="ECO:0000256" key="3">
    <source>
        <dbReference type="ARBA" id="ARBA00022670"/>
    </source>
</evidence>
<feature type="transmembrane region" description="Helical" evidence="9">
    <location>
        <begin position="170"/>
        <end position="190"/>
    </location>
</feature>
<evidence type="ECO:0000256" key="7">
    <source>
        <dbReference type="ARBA" id="ARBA00022989"/>
    </source>
</evidence>
<dbReference type="GO" id="GO:0006508">
    <property type="term" value="P:proteolysis"/>
    <property type="evidence" value="ECO:0007669"/>
    <property type="project" value="UniProtKB-KW"/>
</dbReference>
<dbReference type="PANTHER" id="PTHR33695:SF1">
    <property type="entry name" value="LIPOPROTEIN SIGNAL PEPTIDASE"/>
    <property type="match status" value="1"/>
</dbReference>
<keyword evidence="5 9" id="KW-0064">Aspartyl protease</keyword>
<keyword evidence="6 9" id="KW-0378">Hydrolase</keyword>
<evidence type="ECO:0000256" key="11">
    <source>
        <dbReference type="RuleBase" id="RU004181"/>
    </source>
</evidence>
<dbReference type="HAMAP" id="MF_00161">
    <property type="entry name" value="LspA"/>
    <property type="match status" value="1"/>
</dbReference>
<evidence type="ECO:0000256" key="4">
    <source>
        <dbReference type="ARBA" id="ARBA00022692"/>
    </source>
</evidence>
<evidence type="ECO:0000256" key="8">
    <source>
        <dbReference type="ARBA" id="ARBA00023136"/>
    </source>
</evidence>
<keyword evidence="13" id="KW-1185">Reference proteome</keyword>
<dbReference type="PRINTS" id="PR00781">
    <property type="entry name" value="LIPOSIGPTASE"/>
</dbReference>